<dbReference type="EMBL" id="SGPL01000618">
    <property type="protein sequence ID" value="THH09619.1"/>
    <property type="molecule type" value="Genomic_DNA"/>
</dbReference>
<gene>
    <name evidence="2" type="ORF">EW146_g8638</name>
</gene>
<dbReference type="OrthoDB" id="3069842at2759"/>
<dbReference type="AlphaFoldDB" id="A0A4S4LD41"/>
<comment type="caution">
    <text evidence="2">The sequence shown here is derived from an EMBL/GenBank/DDBJ whole genome shotgun (WGS) entry which is preliminary data.</text>
</comment>
<feature type="domain" description="Fatty acid synthase type I helical" evidence="1">
    <location>
        <begin position="3"/>
        <end position="93"/>
    </location>
</feature>
<dbReference type="Proteomes" id="UP000310158">
    <property type="component" value="Unassembled WGS sequence"/>
</dbReference>
<organism evidence="2 3">
    <name type="scientific">Bondarzewia mesenterica</name>
    <dbReference type="NCBI Taxonomy" id="1095465"/>
    <lineage>
        <taxon>Eukaryota</taxon>
        <taxon>Fungi</taxon>
        <taxon>Dikarya</taxon>
        <taxon>Basidiomycota</taxon>
        <taxon>Agaricomycotina</taxon>
        <taxon>Agaricomycetes</taxon>
        <taxon>Russulales</taxon>
        <taxon>Bondarzewiaceae</taxon>
        <taxon>Bondarzewia</taxon>
    </lineage>
</organism>
<name>A0A4S4LD41_9AGAM</name>
<evidence type="ECO:0000259" key="1">
    <source>
        <dbReference type="Pfam" id="PF18314"/>
    </source>
</evidence>
<reference evidence="2 3" key="1">
    <citation type="submission" date="2019-02" db="EMBL/GenBank/DDBJ databases">
        <title>Genome sequencing of the rare red list fungi Bondarzewia mesenterica.</title>
        <authorList>
            <person name="Buettner E."/>
            <person name="Kellner H."/>
        </authorList>
    </citation>
    <scope>NUCLEOTIDE SEQUENCE [LARGE SCALE GENOMIC DNA]</scope>
    <source>
        <strain evidence="2 3">DSM 108281</strain>
    </source>
</reference>
<evidence type="ECO:0000313" key="3">
    <source>
        <dbReference type="Proteomes" id="UP000310158"/>
    </source>
</evidence>
<protein>
    <recommendedName>
        <fullName evidence="1">Fatty acid synthase type I helical domain-containing protein</fullName>
    </recommendedName>
</protein>
<accession>A0A4S4LD41</accession>
<proteinExistence type="predicted"/>
<sequence length="157" mass="17540">MGSSDALLMFYDIIFGRLTTVDREITARCIAIMNRADPKLIKYMQHVIDQVDASRSETYSLVKKFAALYKDVTFPTVPHTEVNEKGDIVYSEIIHLDILHETATSGTTFKNKNALLTGFGNGSIGVEILKGLLSGGTWMGTSRYVLWTCCATLRRLR</sequence>
<keyword evidence="3" id="KW-1185">Reference proteome</keyword>
<dbReference type="Pfam" id="PF18314">
    <property type="entry name" value="FAS_I_H"/>
    <property type="match status" value="1"/>
</dbReference>
<evidence type="ECO:0000313" key="2">
    <source>
        <dbReference type="EMBL" id="THH09619.1"/>
    </source>
</evidence>
<dbReference type="InterPro" id="IPR041550">
    <property type="entry name" value="FASI_helical"/>
</dbReference>
<dbReference type="Gene3D" id="3.40.50.720">
    <property type="entry name" value="NAD(P)-binding Rossmann-like Domain"/>
    <property type="match status" value="2"/>
</dbReference>